<dbReference type="OMA" id="LYCYEAE"/>
<keyword evidence="7" id="KW-1185">Reference proteome</keyword>
<dbReference type="PANTHER" id="PTHR31139:SF4">
    <property type="entry name" value="ECTOPIC P GRANULES PROTEIN 5 HOMOLOG"/>
    <property type="match status" value="1"/>
</dbReference>
<evidence type="ECO:0000259" key="4">
    <source>
        <dbReference type="Pfam" id="PF26103"/>
    </source>
</evidence>
<dbReference type="OrthoDB" id="75419at2759"/>
<dbReference type="GO" id="GO:0097352">
    <property type="term" value="P:autophagosome maturation"/>
    <property type="evidence" value="ECO:0007669"/>
    <property type="project" value="TreeGrafter"/>
</dbReference>
<proteinExistence type="inferred from homology"/>
<feature type="compositionally biased region" description="Basic residues" evidence="3">
    <location>
        <begin position="7"/>
        <end position="23"/>
    </location>
</feature>
<feature type="region of interest" description="Disordered" evidence="3">
    <location>
        <begin position="1"/>
        <end position="38"/>
    </location>
</feature>
<evidence type="ECO:0000259" key="5">
    <source>
        <dbReference type="Pfam" id="PF26573"/>
    </source>
</evidence>
<gene>
    <name evidence="6" type="primary">EPG5</name>
</gene>
<name>A0A673TG02_SURSU</name>
<dbReference type="Pfam" id="PF26103">
    <property type="entry name" value="TPR_Epg5"/>
    <property type="match status" value="1"/>
</dbReference>
<dbReference type="CTD" id="57724"/>
<dbReference type="Proteomes" id="UP000472268">
    <property type="component" value="Chromosome 14"/>
</dbReference>
<sequence length="2576" mass="291208">MAEAVRPPRRAKAKASRTKTKEKKKSEPFQREESDEVSLLKTSRELEIPAPACEFRGDCPQALADSQLQNAPSGPNESEMFDVPLTSLTISSEGSLAWNTEAPKEGEEVRACVGDDAVKLKVDPGDNTGTKVETPKNFTEAEGSKLIQGGPSESTLPPDIFHTQQEMENLQVRETPKKKEDRQALGHSPEVLQNVGLQSSCEAKDIFQPPRVKTLYPQLPVEIAGAVPALVGVKPLFRSERLYPELPSQPELVPFTKEQLKIFEPGSWLENVESYLEEFDSMAHQDRHEFYELLLNYSRCRKQLLLAEAGLLALTSDCQNAKSRLWHFKEEQLSVQGICADQVKVSGYHRYQRVEMNENALGELKKLFDAKSEHLHQTLALHSYTSVLSKLQVESYIYALLNSSAVLRSLAVQGRACKQTESFPSDLCQLKECISVLFMFTRRVNEDSQFHDDILLWLQKLVSVLQRVGCPGDHFFLLNHILRCPAGVSKWAVPFIQIKVLNNPSGVFHFMQSLALLMSPVKNRAEFLWHMKPSEQKPSSAGPASGTWTLVDEGGEEDEDPETSWLLLNEDDLVILLSQFPFHELFQHLLGFKAKGDYLPETTRPQEMMKMFAFANSLVELLAVGLETFNRARYRQFVKRIGYMIRMTLGYVSDHWAQFVSHNQGLGLAQQPYSMEKLQVEFDELFLRAVLHVLKAKRLGIWLFMSEMPFGTLSVQMLWKLFYLMRQVESGNLERLCVSLPPAECKRQLQDPEHFVNFEKCLSSMNSSEEICLLTTFAQMAQARRTNVDEDFIKIIVLEIYEVSYVTLSTRETFSKVGRELLGAITAAHPEIISILLDRVQDTIDQVGMVSLYLFKELPLYLWRPSASEIAVIRDWLLNYNLTMVKNKLACVILEGLNWGFGEQGTLHLDQAIHAEVALMILEAYQKYLAQKPYAGLLSESMKQVSYLASIVRYGETPETSFNQWAWNLILRLKLHKNDYGIQQNCPTVPFSGTVPDMTESPTLHPLLKAVKAGLPIGCYLALAVTSVGHSIEKFCAEGLPLLGILVQSRHLRPVVHVLDKILPLFYPCQYYLLKNEQFLSHLLLFLHLDSGVPQGVTQQVTHKVAQHLTGTSYGDNVKLLNSMIQAHISVSTQPNQVGPVAVLEFWVQTLISQHLWYREQPILFLMDHLCKTAFQLMQEDCVQKLLYQQHKNALGYHCDRSLLSSLVSWIVAGNITPSFVEGLATPTQVWFAWTVLNMESIFEEDSQLRRVVEGELVINTACTPDQALKKAQAQLKLPIVPSLQRLLIYRWAHQALVTPSDHPLLPLIWQKFFLLYLHRPGPQYGLPIDGCIGKRFFQSPVHTNLLKEMKRRLTEVADFHHAASKALRVPAEGSEGPPAGQAGTPGYLTSPELHTELVRLFNVYTLWLEDENFKKGDTYIPSLPKQYDVHRLAKVMQNQQDLWMEYLNMERIRYEFQETVGLWTQATLESHSPPCGLSVQLDFTDPFLAKERVLSNLRKHEAPQPPLDLHPVRPPVPIISPAVLLSPKDTTQLVHADLTLLQQQARTAALRESQQVALDSELLDTMPKQYVNREEQTTLHLECRGCGGKKCQGAAVVTVQFEGMHKNEAVSQQLHVLRKEVKQLQAEAAKPPSLNVVEAAVHAENLITALVNAYKLQPTPGVQKVGISLFFTVVDYVSDETQRHPPTRQFFTSCIEILGQVFISGTQSECRKVLETILKNRRLCSLLSPFFTPNAAPAEFIQLYGKVVKFLSEDNSDMIFMLLTKFDLKQWLNATKPPLSDRTRLLESIHLALTAWGLEPDEDILMPFNLFCKHWTYLLLYQFPDQYSDILRLLMQSSAEQLLSPECWKATLRALGCCAPNWQQGAASAESSVLQSSPDVLLSDKQVMETIQWLSNFFHKLRLSTLDFKSFGLFSKWSPYMADLKTLLGYLVKRLLDSEMACLAQDPSASSKTVLRSLHSVIIQLFKPWILVLEDNESSQRHYPWLESDAAVALSIVQLFADCVDSLHESFKEKLSPGDEGALSLHLLHYCEACTAPRMPEFILYAFHSTYRKLPWRDLHPDQMLMEAFFRVERGSPKSCFLFLGSVLCEVNWVSVLSDAWSPSPRPETRSMIVCLLFMMVLLAKEDQLVDQADSPLLNLLGQTSSLSWHLVDLVSYQSVLAYFSSHYQPSVILAKEASAGLVMKLLRVSAGLSLPADSQKHLDAVPKCRAFTHQMVQFLSSLEQNGKITLAVLEMEMSKLLDDIIAFNPPDMDSQTRHMALSSLFMEVLMMMNNATIPTAEFLRGSVRSWIGQKVHGLGVLPLLTAACQSLASVRHMAETTEACITAYFSEGSPNQNLGWGPILVSLQVPELTIEEFLQECLSLGSYLTLYVYLLQCLNSEQTLRNEMKVLLTLSRWLEQVYPGSVQEEAKLFLWWHQVLQLSLIQTEQNDSVLIESVIRILLMLQSRQSLLAEERLSSGILGAIGLGRKSPLSNRFRVVARGMAAFLSVQVPSQDQIRLKPGSELYLTPKAQQALNALESLTSSKQYVEYQDQISQAAQFIKHPGHCLQDGKSFLALLVNCLYPEVHYLDNIR</sequence>
<feature type="region of interest" description="Disordered" evidence="3">
    <location>
        <begin position="534"/>
        <end position="562"/>
    </location>
</feature>
<evidence type="ECO:0000256" key="1">
    <source>
        <dbReference type="ARBA" id="ARBA00010948"/>
    </source>
</evidence>
<organism evidence="6 7">
    <name type="scientific">Suricata suricatta</name>
    <name type="common">Meerkat</name>
    <dbReference type="NCBI Taxonomy" id="37032"/>
    <lineage>
        <taxon>Eukaryota</taxon>
        <taxon>Metazoa</taxon>
        <taxon>Chordata</taxon>
        <taxon>Craniata</taxon>
        <taxon>Vertebrata</taxon>
        <taxon>Euteleostomi</taxon>
        <taxon>Mammalia</taxon>
        <taxon>Eutheria</taxon>
        <taxon>Laurasiatheria</taxon>
        <taxon>Carnivora</taxon>
        <taxon>Feliformia</taxon>
        <taxon>Herpestidae</taxon>
        <taxon>Suricata</taxon>
    </lineage>
</organism>
<dbReference type="Ensembl" id="ENSSSUT00005009148.1">
    <property type="protein sequence ID" value="ENSSSUP00005007939.1"/>
    <property type="gene ID" value="ENSSSUG00005005027.1"/>
</dbReference>
<feature type="region of interest" description="Disordered" evidence="3">
    <location>
        <begin position="1369"/>
        <end position="1388"/>
    </location>
</feature>
<comment type="similarity">
    <text evidence="1">Belongs to the EPG5 family.</text>
</comment>
<evidence type="ECO:0000313" key="6">
    <source>
        <dbReference type="Ensembl" id="ENSSSUP00005007939.1"/>
    </source>
</evidence>
<dbReference type="PANTHER" id="PTHR31139">
    <property type="entry name" value="ECTOPIC P GRANULES PROTEIN 5 HOMOLOG"/>
    <property type="match status" value="1"/>
</dbReference>
<accession>A0A673TG02</accession>
<evidence type="ECO:0000313" key="7">
    <source>
        <dbReference type="Proteomes" id="UP000472268"/>
    </source>
</evidence>
<dbReference type="Pfam" id="PF26573">
    <property type="entry name" value="TPR_Epg5_2"/>
    <property type="match status" value="1"/>
</dbReference>
<feature type="domain" description="Epg5-like central TPR repeats" evidence="4">
    <location>
        <begin position="1707"/>
        <end position="2094"/>
    </location>
</feature>
<dbReference type="InterPro" id="IPR059030">
    <property type="entry name" value="TPR_Epg5_mid"/>
</dbReference>
<reference evidence="6" key="2">
    <citation type="submission" date="2025-08" db="UniProtKB">
        <authorList>
            <consortium name="Ensembl"/>
        </authorList>
    </citation>
    <scope>IDENTIFICATION</scope>
</reference>
<dbReference type="InterPro" id="IPR051436">
    <property type="entry name" value="Autophagy-related_EPG5"/>
</dbReference>
<feature type="compositionally biased region" description="Acidic residues" evidence="3">
    <location>
        <begin position="553"/>
        <end position="562"/>
    </location>
</feature>
<dbReference type="GO" id="GO:0005737">
    <property type="term" value="C:cytoplasm"/>
    <property type="evidence" value="ECO:0007669"/>
    <property type="project" value="TreeGrafter"/>
</dbReference>
<evidence type="ECO:0000256" key="3">
    <source>
        <dbReference type="SAM" id="MobiDB-lite"/>
    </source>
</evidence>
<feature type="domain" description="Epg5-like TPR" evidence="5">
    <location>
        <begin position="1244"/>
        <end position="1449"/>
    </location>
</feature>
<protein>
    <submittedName>
        <fullName evidence="6">Ectopic P-granules autophagy protein 5 homolog</fullName>
    </submittedName>
</protein>
<reference evidence="6" key="3">
    <citation type="submission" date="2025-09" db="UniProtKB">
        <authorList>
            <consortium name="Ensembl"/>
        </authorList>
    </citation>
    <scope>IDENTIFICATION</scope>
</reference>
<dbReference type="RefSeq" id="XP_029778784.1">
    <property type="nucleotide sequence ID" value="XM_029922924.1"/>
</dbReference>
<dbReference type="GeneID" id="115278450"/>
<dbReference type="Pfam" id="PF26106">
    <property type="entry name" value="TPR_Epg5_C"/>
    <property type="match status" value="1"/>
</dbReference>
<reference evidence="6 7" key="1">
    <citation type="submission" date="2019-05" db="EMBL/GenBank/DDBJ databases">
        <title>A Chromosome-scale Meerkat (S. suricatta) Genome Assembly.</title>
        <authorList>
            <person name="Dudchenko O."/>
            <person name="Lieberman Aiden E."/>
            <person name="Tung J."/>
            <person name="Barreiro L.B."/>
            <person name="Clutton-Brock T.H."/>
        </authorList>
    </citation>
    <scope>NUCLEOTIDE SEQUENCE [LARGE SCALE GENOMIC DNA]</scope>
</reference>
<keyword evidence="2" id="KW-0072">Autophagy</keyword>
<evidence type="ECO:0000256" key="2">
    <source>
        <dbReference type="ARBA" id="ARBA00023006"/>
    </source>
</evidence>
<dbReference type="InterPro" id="IPR058750">
    <property type="entry name" value="TPR_Epg5"/>
</dbReference>